<feature type="transmembrane region" description="Helical" evidence="9">
    <location>
        <begin position="449"/>
        <end position="468"/>
    </location>
</feature>
<dbReference type="Proteomes" id="UP001271274">
    <property type="component" value="Unassembled WGS sequence"/>
</dbReference>
<evidence type="ECO:0000256" key="4">
    <source>
        <dbReference type="ARBA" id="ARBA00022741"/>
    </source>
</evidence>
<comment type="caution">
    <text evidence="11">The sequence shown here is derived from an EMBL/GenBank/DDBJ whole genome shotgun (WGS) entry which is preliminary data.</text>
</comment>
<keyword evidence="9" id="KW-0472">Membrane</keyword>
<dbReference type="SMART" id="SM00220">
    <property type="entry name" value="S_TKc"/>
    <property type="match status" value="1"/>
</dbReference>
<dbReference type="EC" id="2.7.11.1" evidence="1"/>
<dbReference type="EMBL" id="JARAYU010000006">
    <property type="protein sequence ID" value="MDX3702019.1"/>
    <property type="molecule type" value="Genomic_DNA"/>
</dbReference>
<evidence type="ECO:0000256" key="3">
    <source>
        <dbReference type="ARBA" id="ARBA00022679"/>
    </source>
</evidence>
<keyword evidence="6 7" id="KW-0067">ATP-binding</keyword>
<evidence type="ECO:0000256" key="1">
    <source>
        <dbReference type="ARBA" id="ARBA00012513"/>
    </source>
</evidence>
<keyword evidence="9" id="KW-0812">Transmembrane</keyword>
<dbReference type="InterPro" id="IPR011009">
    <property type="entry name" value="Kinase-like_dom_sf"/>
</dbReference>
<evidence type="ECO:0000259" key="10">
    <source>
        <dbReference type="PROSITE" id="PS50011"/>
    </source>
</evidence>
<feature type="domain" description="Protein kinase" evidence="10">
    <location>
        <begin position="9"/>
        <end position="289"/>
    </location>
</feature>
<feature type="transmembrane region" description="Helical" evidence="9">
    <location>
        <begin position="328"/>
        <end position="349"/>
    </location>
</feature>
<evidence type="ECO:0000256" key="2">
    <source>
        <dbReference type="ARBA" id="ARBA00022527"/>
    </source>
</evidence>
<dbReference type="SUPFAM" id="SSF56112">
    <property type="entry name" value="Protein kinase-like (PK-like)"/>
    <property type="match status" value="1"/>
</dbReference>
<evidence type="ECO:0000256" key="8">
    <source>
        <dbReference type="SAM" id="MobiDB-lite"/>
    </source>
</evidence>
<protein>
    <recommendedName>
        <fullName evidence="1">non-specific serine/threonine protein kinase</fullName>
        <ecNumber evidence="1">2.7.11.1</ecNumber>
    </recommendedName>
</protein>
<gene>
    <name evidence="11" type="ORF">PV662_20035</name>
</gene>
<dbReference type="CDD" id="cd14014">
    <property type="entry name" value="STKc_PknB_like"/>
    <property type="match status" value="1"/>
</dbReference>
<dbReference type="GO" id="GO:0016301">
    <property type="term" value="F:kinase activity"/>
    <property type="evidence" value="ECO:0007669"/>
    <property type="project" value="UniProtKB-KW"/>
</dbReference>
<keyword evidence="12" id="KW-1185">Reference proteome</keyword>
<evidence type="ECO:0000256" key="9">
    <source>
        <dbReference type="SAM" id="Phobius"/>
    </source>
</evidence>
<feature type="transmembrane region" description="Helical" evidence="9">
    <location>
        <begin position="355"/>
        <end position="376"/>
    </location>
</feature>
<dbReference type="PROSITE" id="PS50011">
    <property type="entry name" value="PROTEIN_KINASE_DOM"/>
    <property type="match status" value="1"/>
</dbReference>
<proteinExistence type="predicted"/>
<sequence>MVGLIGGRYELVEFVGKGGMGAVWKAEDRLMGRDVAVKLLKVGLDDDEGKQRRFLREWQVTAGLEHVNVVRAYDCGWGEFDGSRVMYLVMELLDGMSLHERIALEKGRGLPVPEVIRWAGQICGGLEAAHKRKLVHRDLKPANVQITAERRGVLLDFGIACFQEDAEGHTRITPTGYLVGTPAYMSPEQFEGSPGTIGSDLYSLGCLLYVMLTGRPPFEGDNARDLWNQHLNQTPPAPGSLRNDDTCPQELDDLVLDLLKKDPRDRPADVAEVLSRLKGIQEERTHSSRGLREEAPSAPSSDSRRSRTAPTPARVAVGVTWREEWLELAGACMVAGAGTFGLLYGAGGVDADTSLLWGVVSIGVPFFGGLAANHGVGPDLSDDGTAGCLFLTVLIPILVGCVWLTAARGDFAWYYDLFIGLGLALTALAAALFTYVVGAATGRSGGAGVMALLNGMLLGALVAVLLAAHHHFVWWTTALGTLCVWGAGLTLTRAVYRFARS</sequence>
<reference evidence="11 12" key="1">
    <citation type="journal article" date="2023" name="Microb. Genom.">
        <title>Mesoterricola silvestris gen. nov., sp. nov., Mesoterricola sediminis sp. nov., Geothrix oryzae sp. nov., Geothrix edaphica sp. nov., Geothrix rubra sp. nov., and Geothrix limicola sp. nov., six novel members of Acidobacteriota isolated from soils.</title>
        <authorList>
            <person name="Weisberg A.J."/>
            <person name="Pearce E."/>
            <person name="Kramer C.G."/>
            <person name="Chang J.H."/>
            <person name="Clarke C.R."/>
        </authorList>
    </citation>
    <scope>NUCLEOTIDE SEQUENCE [LARGE SCALE GENOMIC DNA]</scope>
    <source>
        <strain evidence="11 12">ID09-01A</strain>
    </source>
</reference>
<dbReference type="InterPro" id="IPR000719">
    <property type="entry name" value="Prot_kinase_dom"/>
</dbReference>
<dbReference type="SUPFAM" id="SSF103473">
    <property type="entry name" value="MFS general substrate transporter"/>
    <property type="match status" value="1"/>
</dbReference>
<feature type="transmembrane region" description="Helical" evidence="9">
    <location>
        <begin position="388"/>
        <end position="406"/>
    </location>
</feature>
<organism evidence="11 12">
    <name type="scientific">Streptomyces europaeiscabiei</name>
    <dbReference type="NCBI Taxonomy" id="146819"/>
    <lineage>
        <taxon>Bacteria</taxon>
        <taxon>Bacillati</taxon>
        <taxon>Actinomycetota</taxon>
        <taxon>Actinomycetes</taxon>
        <taxon>Kitasatosporales</taxon>
        <taxon>Streptomycetaceae</taxon>
        <taxon>Streptomyces</taxon>
    </lineage>
</organism>
<feature type="region of interest" description="Disordered" evidence="8">
    <location>
        <begin position="282"/>
        <end position="312"/>
    </location>
</feature>
<dbReference type="PROSITE" id="PS00107">
    <property type="entry name" value="PROTEIN_KINASE_ATP"/>
    <property type="match status" value="1"/>
</dbReference>
<keyword evidence="3" id="KW-0808">Transferase</keyword>
<evidence type="ECO:0000256" key="5">
    <source>
        <dbReference type="ARBA" id="ARBA00022777"/>
    </source>
</evidence>
<accession>A0ABU4NK05</accession>
<dbReference type="InterPro" id="IPR017441">
    <property type="entry name" value="Protein_kinase_ATP_BS"/>
</dbReference>
<keyword evidence="5 11" id="KW-0418">Kinase</keyword>
<dbReference type="RefSeq" id="WP_119582704.1">
    <property type="nucleotide sequence ID" value="NZ_JARAUR010000236.1"/>
</dbReference>
<feature type="binding site" evidence="7">
    <location>
        <position position="38"/>
    </location>
    <ligand>
        <name>ATP</name>
        <dbReference type="ChEBI" id="CHEBI:30616"/>
    </ligand>
</feature>
<dbReference type="Gene3D" id="1.10.510.10">
    <property type="entry name" value="Transferase(Phosphotransferase) domain 1"/>
    <property type="match status" value="1"/>
</dbReference>
<keyword evidence="9" id="KW-1133">Transmembrane helix</keyword>
<name>A0ABU4NK05_9ACTN</name>
<feature type="compositionally biased region" description="Basic and acidic residues" evidence="8">
    <location>
        <begin position="282"/>
        <end position="295"/>
    </location>
</feature>
<dbReference type="PANTHER" id="PTHR43289">
    <property type="entry name" value="MITOGEN-ACTIVATED PROTEIN KINASE KINASE KINASE 20-RELATED"/>
    <property type="match status" value="1"/>
</dbReference>
<dbReference type="InterPro" id="IPR036259">
    <property type="entry name" value="MFS_trans_sf"/>
</dbReference>
<dbReference type="Pfam" id="PF00069">
    <property type="entry name" value="Pkinase"/>
    <property type="match status" value="1"/>
</dbReference>
<evidence type="ECO:0000256" key="7">
    <source>
        <dbReference type="PROSITE-ProRule" id="PRU10141"/>
    </source>
</evidence>
<feature type="transmembrane region" description="Helical" evidence="9">
    <location>
        <begin position="412"/>
        <end position="437"/>
    </location>
</feature>
<keyword evidence="4 7" id="KW-0547">Nucleotide-binding</keyword>
<dbReference type="PANTHER" id="PTHR43289:SF6">
    <property type="entry name" value="SERINE_THREONINE-PROTEIN KINASE NEKL-3"/>
    <property type="match status" value="1"/>
</dbReference>
<evidence type="ECO:0000313" key="11">
    <source>
        <dbReference type="EMBL" id="MDX3702019.1"/>
    </source>
</evidence>
<feature type="transmembrane region" description="Helical" evidence="9">
    <location>
        <begin position="474"/>
        <end position="496"/>
    </location>
</feature>
<evidence type="ECO:0000313" key="12">
    <source>
        <dbReference type="Proteomes" id="UP001271274"/>
    </source>
</evidence>
<evidence type="ECO:0000256" key="6">
    <source>
        <dbReference type="ARBA" id="ARBA00022840"/>
    </source>
</evidence>
<keyword evidence="2" id="KW-0723">Serine/threonine-protein kinase</keyword>
<dbReference type="Gene3D" id="3.30.200.20">
    <property type="entry name" value="Phosphorylase Kinase, domain 1"/>
    <property type="match status" value="1"/>
</dbReference>